<dbReference type="GO" id="GO:0016887">
    <property type="term" value="F:ATP hydrolysis activity"/>
    <property type="evidence" value="ECO:0007669"/>
    <property type="project" value="RHEA"/>
</dbReference>
<evidence type="ECO:0000256" key="8">
    <source>
        <dbReference type="ARBA" id="ARBA00023204"/>
    </source>
</evidence>
<comment type="subcellular location">
    <subcellularLocation>
        <location evidence="9">Cytoplasm</location>
    </subcellularLocation>
</comment>
<dbReference type="Pfam" id="PF17864">
    <property type="entry name" value="AAA_lid_4"/>
    <property type="match status" value="1"/>
</dbReference>
<comment type="domain">
    <text evidence="9">Has 3 domains, the large (RuvB-L) and small ATPase (RuvB-S) domains and the C-terminal head (RuvB-H) domain. The head domain binds DNA, while the ATPase domains jointly bind ATP, ADP or are empty depending on the state of the subunit in the translocation cycle. During a single DNA translocation step the structure of each domain remains the same, but their relative positions change.</text>
</comment>
<sequence>MPELTDLNKTKDSGLDLTLRPQKWDDYIGQEKIKRNLQIIIGAAKIRKDPIEHILLYGPAGLGKTTLANLISVEIGGNLRTTSGPMIEKTGDLASILTNLNEGDILFIDEVHRLNKAVEEVLYPAMESRTLDIIIGKGASAKILQIQLPPFSIIAATTRIDLLSSPFRSRFGGTFKLDFYNEGDIEKIISRSAEILGLNINKNAMPLIARSSRSTPRIANRLLKRVRDFAQIYEKPIVTSDIVASALKLLEVDELGLEPSDKHILRVIIDKYNGGPVGLKTIAASCGEEEETVEGVYEPYLMRLGFLARTPKGRVVTELGYKHLNINPQNKNQSNFF</sequence>
<dbReference type="SUPFAM" id="SSF46785">
    <property type="entry name" value="Winged helix' DNA-binding domain"/>
    <property type="match status" value="1"/>
</dbReference>
<feature type="binding site" evidence="9">
    <location>
        <position position="20"/>
    </location>
    <ligand>
        <name>ATP</name>
        <dbReference type="ChEBI" id="CHEBI:30616"/>
    </ligand>
</feature>
<evidence type="ECO:0000256" key="7">
    <source>
        <dbReference type="ARBA" id="ARBA00023172"/>
    </source>
</evidence>
<dbReference type="InterPro" id="IPR004605">
    <property type="entry name" value="DNA_helicase_Holl-junc_RuvB"/>
</dbReference>
<dbReference type="InterPro" id="IPR008824">
    <property type="entry name" value="RuvB-like_N"/>
</dbReference>
<feature type="domain" description="AAA+ ATPase" evidence="10">
    <location>
        <begin position="50"/>
        <end position="181"/>
    </location>
</feature>
<keyword evidence="3 9" id="KW-0227">DNA damage</keyword>
<feature type="region of interest" description="Head domain (RuvB-H)" evidence="9">
    <location>
        <begin position="254"/>
        <end position="337"/>
    </location>
</feature>
<dbReference type="SUPFAM" id="SSF52540">
    <property type="entry name" value="P-loop containing nucleoside triphosphate hydrolases"/>
    <property type="match status" value="1"/>
</dbReference>
<accession>A0A1F5C988</accession>
<feature type="region of interest" description="Small ATPAse domain (RuvB-S)" evidence="9">
    <location>
        <begin position="181"/>
        <end position="251"/>
    </location>
</feature>
<dbReference type="InterPro" id="IPR036390">
    <property type="entry name" value="WH_DNA-bd_sf"/>
</dbReference>
<dbReference type="InterPro" id="IPR008823">
    <property type="entry name" value="RuvB_wg_C"/>
</dbReference>
<keyword evidence="6 9" id="KW-0238">DNA-binding</keyword>
<dbReference type="GO" id="GO:0006310">
    <property type="term" value="P:DNA recombination"/>
    <property type="evidence" value="ECO:0007669"/>
    <property type="project" value="UniProtKB-UniRule"/>
</dbReference>
<dbReference type="Pfam" id="PF05491">
    <property type="entry name" value="WHD_RuvB"/>
    <property type="match status" value="1"/>
</dbReference>
<dbReference type="GO" id="GO:0005524">
    <property type="term" value="F:ATP binding"/>
    <property type="evidence" value="ECO:0007669"/>
    <property type="project" value="UniProtKB-UniRule"/>
</dbReference>
<comment type="subunit">
    <text evidence="9">Homohexamer. Forms an RuvA(8)-RuvB(12)-Holliday junction (HJ) complex. HJ DNA is sandwiched between 2 RuvA tetramers; dsDNA enters through RuvA and exits via RuvB. An RuvB hexamer assembles on each DNA strand where it exits the tetramer. Each RuvB hexamer is contacted by two RuvA subunits (via domain III) on 2 adjacent RuvB subunits; this complex drives branch migration. In the full resolvosome a probable DNA-RuvA(4)-RuvB(12)-RuvC(2) complex forms which resolves the HJ.</text>
</comment>
<feature type="binding site" evidence="9">
    <location>
        <position position="314"/>
    </location>
    <ligand>
        <name>DNA</name>
        <dbReference type="ChEBI" id="CHEBI:16991"/>
    </ligand>
</feature>
<keyword evidence="5 9" id="KW-0067">ATP-binding</keyword>
<evidence type="ECO:0000256" key="6">
    <source>
        <dbReference type="ARBA" id="ARBA00023125"/>
    </source>
</evidence>
<dbReference type="Proteomes" id="UP000177947">
    <property type="component" value="Unassembled WGS sequence"/>
</dbReference>
<dbReference type="Gene3D" id="3.40.50.300">
    <property type="entry name" value="P-loop containing nucleotide triphosphate hydrolases"/>
    <property type="match status" value="1"/>
</dbReference>
<gene>
    <name evidence="9" type="primary">ruvB</name>
    <name evidence="11" type="ORF">A2907_01735</name>
</gene>
<evidence type="ECO:0000313" key="12">
    <source>
        <dbReference type="Proteomes" id="UP000177947"/>
    </source>
</evidence>
<evidence type="ECO:0000256" key="4">
    <source>
        <dbReference type="ARBA" id="ARBA00022801"/>
    </source>
</evidence>
<dbReference type="EC" id="3.6.4.-" evidence="9"/>
<dbReference type="NCBIfam" id="NF000868">
    <property type="entry name" value="PRK00080.1"/>
    <property type="match status" value="1"/>
</dbReference>
<evidence type="ECO:0000256" key="1">
    <source>
        <dbReference type="ARBA" id="ARBA00022490"/>
    </source>
</evidence>
<keyword evidence="7 9" id="KW-0233">DNA recombination</keyword>
<keyword evidence="8 9" id="KW-0234">DNA repair</keyword>
<dbReference type="Gene3D" id="1.10.8.60">
    <property type="match status" value="1"/>
</dbReference>
<comment type="function">
    <text evidence="9">The RuvA-RuvB-RuvC complex processes Holliday junction (HJ) DNA during genetic recombination and DNA repair, while the RuvA-RuvB complex plays an important role in the rescue of blocked DNA replication forks via replication fork reversal (RFR). RuvA specifically binds to HJ cruciform DNA, conferring on it an open structure. The RuvB hexamer acts as an ATP-dependent pump, pulling dsDNA into and through the RuvAB complex. RuvB forms 2 homohexamers on either side of HJ DNA bound by 1 or 2 RuvA tetramers; 4 subunits per hexamer contact DNA at a time. Coordinated motions by a converter formed by DNA-disengaged RuvB subunits stimulates ATP hydrolysis and nucleotide exchange. Immobilization of the converter enables RuvB to convert the ATP-contained energy into a lever motion, pulling 2 nucleotides of DNA out of the RuvA tetramer per ATP hydrolyzed, thus driving DNA branch migration. The RuvB motors rotate together with the DNA substrate, which together with the progressing nucleotide cycle form the mechanistic basis for DNA recombination by continuous HJ branch migration. Branch migration allows RuvC to scan DNA until it finds its consensus sequence, where it cleaves and resolves cruciform DNA.</text>
</comment>
<evidence type="ECO:0000313" key="11">
    <source>
        <dbReference type="EMBL" id="OGD39404.1"/>
    </source>
</evidence>
<proteinExistence type="inferred from homology"/>
<keyword evidence="11" id="KW-0347">Helicase</keyword>
<dbReference type="CDD" id="cd00009">
    <property type="entry name" value="AAA"/>
    <property type="match status" value="1"/>
</dbReference>
<keyword evidence="2 9" id="KW-0547">Nucleotide-binding</keyword>
<dbReference type="GO" id="GO:0048476">
    <property type="term" value="C:Holliday junction resolvase complex"/>
    <property type="evidence" value="ECO:0007669"/>
    <property type="project" value="UniProtKB-UniRule"/>
</dbReference>
<feature type="binding site" evidence="9">
    <location>
        <position position="65"/>
    </location>
    <ligand>
        <name>Mg(2+)</name>
        <dbReference type="ChEBI" id="CHEBI:18420"/>
    </ligand>
</feature>
<dbReference type="Pfam" id="PF05496">
    <property type="entry name" value="RuvB_N"/>
    <property type="match status" value="1"/>
</dbReference>
<name>A0A1F5C988_9BACT</name>
<feature type="binding site" evidence="9">
    <location>
        <position position="64"/>
    </location>
    <ligand>
        <name>ATP</name>
        <dbReference type="ChEBI" id="CHEBI:30616"/>
    </ligand>
</feature>
<dbReference type="Gene3D" id="1.10.10.10">
    <property type="entry name" value="Winged helix-like DNA-binding domain superfamily/Winged helix DNA-binding domain"/>
    <property type="match status" value="1"/>
</dbReference>
<evidence type="ECO:0000256" key="9">
    <source>
        <dbReference type="HAMAP-Rule" id="MF_00016"/>
    </source>
</evidence>
<keyword evidence="1 9" id="KW-0963">Cytoplasm</keyword>
<feature type="binding site" evidence="9">
    <location>
        <position position="217"/>
    </location>
    <ligand>
        <name>ATP</name>
        <dbReference type="ChEBI" id="CHEBI:30616"/>
    </ligand>
</feature>
<dbReference type="AlphaFoldDB" id="A0A1F5C988"/>
<keyword evidence="4 9" id="KW-0378">Hydrolase</keyword>
<evidence type="ECO:0000259" key="10">
    <source>
        <dbReference type="SMART" id="SM00382"/>
    </source>
</evidence>
<dbReference type="GO" id="GO:0005737">
    <property type="term" value="C:cytoplasm"/>
    <property type="evidence" value="ECO:0007669"/>
    <property type="project" value="UniProtKB-SubCell"/>
</dbReference>
<comment type="caution">
    <text evidence="11">The sequence shown here is derived from an EMBL/GenBank/DDBJ whole genome shotgun (WGS) entry which is preliminary data.</text>
</comment>
<comment type="similarity">
    <text evidence="9">Belongs to the RuvB family.</text>
</comment>
<comment type="catalytic activity">
    <reaction evidence="9">
        <text>ATP + H2O = ADP + phosphate + H(+)</text>
        <dbReference type="Rhea" id="RHEA:13065"/>
        <dbReference type="ChEBI" id="CHEBI:15377"/>
        <dbReference type="ChEBI" id="CHEBI:15378"/>
        <dbReference type="ChEBI" id="CHEBI:30616"/>
        <dbReference type="ChEBI" id="CHEBI:43474"/>
        <dbReference type="ChEBI" id="CHEBI:456216"/>
    </reaction>
</comment>
<evidence type="ECO:0000256" key="5">
    <source>
        <dbReference type="ARBA" id="ARBA00022840"/>
    </source>
</evidence>
<dbReference type="InterPro" id="IPR041445">
    <property type="entry name" value="AAA_lid_4"/>
</dbReference>
<dbReference type="PANTHER" id="PTHR42848:SF1">
    <property type="entry name" value="HOLLIDAY JUNCTION BRANCH MIGRATION COMPLEX SUBUNIT RUVB"/>
    <property type="match status" value="1"/>
</dbReference>
<evidence type="ECO:0000256" key="3">
    <source>
        <dbReference type="ARBA" id="ARBA00022763"/>
    </source>
</evidence>
<protein>
    <recommendedName>
        <fullName evidence="9">Holliday junction branch migration complex subunit RuvB</fullName>
        <ecNumber evidence="9">3.6.4.-</ecNumber>
    </recommendedName>
</protein>
<feature type="binding site" evidence="9">
    <location>
        <position position="309"/>
    </location>
    <ligand>
        <name>DNA</name>
        <dbReference type="ChEBI" id="CHEBI:16991"/>
    </ligand>
</feature>
<reference evidence="11 12" key="1">
    <citation type="journal article" date="2016" name="Nat. Commun.">
        <title>Thousands of microbial genomes shed light on interconnected biogeochemical processes in an aquifer system.</title>
        <authorList>
            <person name="Anantharaman K."/>
            <person name="Brown C.T."/>
            <person name="Hug L.A."/>
            <person name="Sharon I."/>
            <person name="Castelle C.J."/>
            <person name="Probst A.J."/>
            <person name="Thomas B.C."/>
            <person name="Singh A."/>
            <person name="Wilkins M.J."/>
            <person name="Karaoz U."/>
            <person name="Brodie E.L."/>
            <person name="Williams K.H."/>
            <person name="Hubbard S.S."/>
            <person name="Banfield J.F."/>
        </authorList>
    </citation>
    <scope>NUCLEOTIDE SEQUENCE [LARGE SCALE GENOMIC DNA]</scope>
</reference>
<dbReference type="SMART" id="SM00382">
    <property type="entry name" value="AAA"/>
    <property type="match status" value="1"/>
</dbReference>
<dbReference type="PANTHER" id="PTHR42848">
    <property type="match status" value="1"/>
</dbReference>
<dbReference type="EMBL" id="MEYQ01000008">
    <property type="protein sequence ID" value="OGD39404.1"/>
    <property type="molecule type" value="Genomic_DNA"/>
</dbReference>
<dbReference type="InterPro" id="IPR027417">
    <property type="entry name" value="P-loop_NTPase"/>
</dbReference>
<dbReference type="GO" id="GO:0000400">
    <property type="term" value="F:four-way junction DNA binding"/>
    <property type="evidence" value="ECO:0007669"/>
    <property type="project" value="UniProtKB-UniRule"/>
</dbReference>
<organism evidence="11 12">
    <name type="scientific">Candidatus Azambacteria bacterium RIFCSPLOWO2_01_FULL_37_9</name>
    <dbReference type="NCBI Taxonomy" id="1797297"/>
    <lineage>
        <taxon>Bacteria</taxon>
        <taxon>Candidatus Azamiibacteriota</taxon>
    </lineage>
</organism>
<comment type="caution">
    <text evidence="9">Lacks conserved residue(s) required for the propagation of feature annotation.</text>
</comment>
<dbReference type="NCBIfam" id="TIGR00635">
    <property type="entry name" value="ruvB"/>
    <property type="match status" value="1"/>
</dbReference>
<dbReference type="GO" id="GO:0006281">
    <property type="term" value="P:DNA repair"/>
    <property type="evidence" value="ECO:0007669"/>
    <property type="project" value="UniProtKB-UniRule"/>
</dbReference>
<feature type="binding site" evidence="9">
    <location>
        <position position="19"/>
    </location>
    <ligand>
        <name>ATP</name>
        <dbReference type="ChEBI" id="CHEBI:30616"/>
    </ligand>
</feature>
<feature type="binding site" evidence="9">
    <location>
        <position position="65"/>
    </location>
    <ligand>
        <name>ATP</name>
        <dbReference type="ChEBI" id="CHEBI:30616"/>
    </ligand>
</feature>
<feature type="binding site" evidence="9">
    <location>
        <position position="180"/>
    </location>
    <ligand>
        <name>ATP</name>
        <dbReference type="ChEBI" id="CHEBI:30616"/>
    </ligand>
</feature>
<dbReference type="InterPro" id="IPR003593">
    <property type="entry name" value="AAA+_ATPase"/>
</dbReference>
<dbReference type="InterPro" id="IPR036388">
    <property type="entry name" value="WH-like_DNA-bd_sf"/>
</dbReference>
<dbReference type="HAMAP" id="MF_00016">
    <property type="entry name" value="DNA_HJ_migration_RuvB"/>
    <property type="match status" value="1"/>
</dbReference>
<feature type="binding site" evidence="9">
    <location>
        <position position="170"/>
    </location>
    <ligand>
        <name>ATP</name>
        <dbReference type="ChEBI" id="CHEBI:30616"/>
    </ligand>
</feature>
<feature type="binding site" evidence="9">
    <location>
        <position position="66"/>
    </location>
    <ligand>
        <name>ATP</name>
        <dbReference type="ChEBI" id="CHEBI:30616"/>
    </ligand>
</feature>
<dbReference type="GO" id="GO:0009378">
    <property type="term" value="F:four-way junction helicase activity"/>
    <property type="evidence" value="ECO:0007669"/>
    <property type="project" value="InterPro"/>
</dbReference>
<feature type="binding site" evidence="9">
    <location>
        <position position="61"/>
    </location>
    <ligand>
        <name>ATP</name>
        <dbReference type="ChEBI" id="CHEBI:30616"/>
    </ligand>
</feature>
<evidence type="ECO:0000256" key="2">
    <source>
        <dbReference type="ARBA" id="ARBA00022741"/>
    </source>
</evidence>